<reference evidence="2" key="1">
    <citation type="submission" date="2024-05" db="EMBL/GenBank/DDBJ databases">
        <title>Whole genome shotgun sequence of Streptomyces violascens NBRC 12920.</title>
        <authorList>
            <person name="Komaki H."/>
            <person name="Tamura T."/>
        </authorList>
    </citation>
    <scope>NUCLEOTIDE SEQUENCE</scope>
    <source>
        <strain evidence="2">NBRC 12920</strain>
    </source>
</reference>
<feature type="region of interest" description="Disordered" evidence="1">
    <location>
        <begin position="87"/>
        <end position="121"/>
    </location>
</feature>
<comment type="caution">
    <text evidence="2">The sequence shown here is derived from an EMBL/GenBank/DDBJ whole genome shotgun (WGS) entry which is preliminary data.</text>
</comment>
<dbReference type="PROSITE" id="PS51318">
    <property type="entry name" value="TAT"/>
    <property type="match status" value="1"/>
</dbReference>
<keyword evidence="3" id="KW-1185">Reference proteome</keyword>
<evidence type="ECO:0000256" key="1">
    <source>
        <dbReference type="SAM" id="MobiDB-lite"/>
    </source>
</evidence>
<protein>
    <recommendedName>
        <fullName evidence="4">Lipoprotein</fullName>
    </recommendedName>
</protein>
<gene>
    <name evidence="2" type="ORF">Sviol_69680</name>
</gene>
<sequence length="178" mass="17694">MGHPGTTRRRVLAVTGAAATGLLTGCSGEGSGAGRRASETGAREAAARAEAALRARTSATSRALVTQYDAVLAMHPTLRPRLAPLRDQAAQHTSALAPASATTPSPRPSTTASPAAPAGVSTVASDADEALKQLADAERRTSDAQLAALATAPPELARLLASVAASNAGHAFLLGGGE</sequence>
<accession>A0ABQ3QZ62</accession>
<dbReference type="Proteomes" id="UP001050808">
    <property type="component" value="Unassembled WGS sequence"/>
</dbReference>
<feature type="region of interest" description="Disordered" evidence="1">
    <location>
        <begin position="23"/>
        <end position="42"/>
    </location>
</feature>
<proteinExistence type="predicted"/>
<evidence type="ECO:0008006" key="4">
    <source>
        <dbReference type="Google" id="ProtNLM"/>
    </source>
</evidence>
<evidence type="ECO:0000313" key="2">
    <source>
        <dbReference type="EMBL" id="GHI42560.1"/>
    </source>
</evidence>
<name>A0ABQ3QZ62_9ACTN</name>
<dbReference type="EMBL" id="BNDY01000017">
    <property type="protein sequence ID" value="GHI42560.1"/>
    <property type="molecule type" value="Genomic_DNA"/>
</dbReference>
<dbReference type="InterPro" id="IPR006311">
    <property type="entry name" value="TAT_signal"/>
</dbReference>
<feature type="compositionally biased region" description="Low complexity" evidence="1">
    <location>
        <begin position="93"/>
        <end position="121"/>
    </location>
</feature>
<evidence type="ECO:0000313" key="3">
    <source>
        <dbReference type="Proteomes" id="UP001050808"/>
    </source>
</evidence>
<organism evidence="2 3">
    <name type="scientific">Streptomyces violascens</name>
    <dbReference type="NCBI Taxonomy" id="67381"/>
    <lineage>
        <taxon>Bacteria</taxon>
        <taxon>Bacillati</taxon>
        <taxon>Actinomycetota</taxon>
        <taxon>Actinomycetes</taxon>
        <taxon>Kitasatosporales</taxon>
        <taxon>Streptomycetaceae</taxon>
        <taxon>Streptomyces</taxon>
    </lineage>
</organism>